<dbReference type="InterPro" id="IPR032465">
    <property type="entry name" value="ACMSD"/>
</dbReference>
<sequence>MVIDFRTRPPYKGFVTEGNFFPRPMEDQFADPTQVPGIYMGSVGIESARTGDMELYWKELSCSGIDLQVVQGRWVRPGMAQVSNDDVCEMQQRWPDKFLAFPAMDPADPTGAVAEIRRCHARYGIRGICLEPGWAMPPKYVDDFSLFPIYDLCAQLGLVCAFTLSVLAGEDLSYCNPLNLQRVAQQFPTLKIAVSHGCWPFVQEFLGMALKCQNVYFYPDFFLNIPQMPFGDQFVRAANSFMRYRMMFATSYPVRPLAQSLEAFLALPFEPEVLPLLLAGNAQRLLGLER</sequence>
<name>A0A9D1DG30_9FIRM</name>
<gene>
    <name evidence="3" type="ORF">IAA53_00230</name>
</gene>
<dbReference type="Gene3D" id="3.20.20.140">
    <property type="entry name" value="Metal-dependent hydrolases"/>
    <property type="match status" value="1"/>
</dbReference>
<feature type="domain" description="Amidohydrolase-related" evidence="2">
    <location>
        <begin position="69"/>
        <end position="288"/>
    </location>
</feature>
<comment type="caution">
    <text evidence="3">The sequence shown here is derived from an EMBL/GenBank/DDBJ whole genome shotgun (WGS) entry which is preliminary data.</text>
</comment>
<dbReference type="InterPro" id="IPR032466">
    <property type="entry name" value="Metal_Hydrolase"/>
</dbReference>
<evidence type="ECO:0000259" key="2">
    <source>
        <dbReference type="Pfam" id="PF04909"/>
    </source>
</evidence>
<evidence type="ECO:0000313" key="4">
    <source>
        <dbReference type="Proteomes" id="UP000824239"/>
    </source>
</evidence>
<dbReference type="SUPFAM" id="SSF51556">
    <property type="entry name" value="Metallo-dependent hydrolases"/>
    <property type="match status" value="1"/>
</dbReference>
<dbReference type="Proteomes" id="UP000824239">
    <property type="component" value="Unassembled WGS sequence"/>
</dbReference>
<dbReference type="GO" id="GO:0016831">
    <property type="term" value="F:carboxy-lyase activity"/>
    <property type="evidence" value="ECO:0007669"/>
    <property type="project" value="InterPro"/>
</dbReference>
<organism evidence="3 4">
    <name type="scientific">Candidatus Avoscillospira avicola</name>
    <dbReference type="NCBI Taxonomy" id="2840706"/>
    <lineage>
        <taxon>Bacteria</taxon>
        <taxon>Bacillati</taxon>
        <taxon>Bacillota</taxon>
        <taxon>Clostridia</taxon>
        <taxon>Eubacteriales</taxon>
        <taxon>Oscillospiraceae</taxon>
        <taxon>Oscillospiraceae incertae sedis</taxon>
        <taxon>Candidatus Avoscillospira</taxon>
    </lineage>
</organism>
<evidence type="ECO:0000256" key="1">
    <source>
        <dbReference type="ARBA" id="ARBA00023239"/>
    </source>
</evidence>
<proteinExistence type="predicted"/>
<dbReference type="EMBL" id="DVHE01000002">
    <property type="protein sequence ID" value="HIR49707.1"/>
    <property type="molecule type" value="Genomic_DNA"/>
</dbReference>
<reference evidence="3" key="2">
    <citation type="journal article" date="2021" name="PeerJ">
        <title>Extensive microbial diversity within the chicken gut microbiome revealed by metagenomics and culture.</title>
        <authorList>
            <person name="Gilroy R."/>
            <person name="Ravi A."/>
            <person name="Getino M."/>
            <person name="Pursley I."/>
            <person name="Horton D.L."/>
            <person name="Alikhan N.F."/>
            <person name="Baker D."/>
            <person name="Gharbi K."/>
            <person name="Hall N."/>
            <person name="Watson M."/>
            <person name="Adriaenssens E.M."/>
            <person name="Foster-Nyarko E."/>
            <person name="Jarju S."/>
            <person name="Secka A."/>
            <person name="Antonio M."/>
            <person name="Oren A."/>
            <person name="Chaudhuri R.R."/>
            <person name="La Ragione R."/>
            <person name="Hildebrand F."/>
            <person name="Pallen M.J."/>
        </authorList>
    </citation>
    <scope>NUCLEOTIDE SEQUENCE</scope>
    <source>
        <strain evidence="3">ChiBcec15-4380</strain>
    </source>
</reference>
<reference evidence="3" key="1">
    <citation type="submission" date="2020-10" db="EMBL/GenBank/DDBJ databases">
        <authorList>
            <person name="Gilroy R."/>
        </authorList>
    </citation>
    <scope>NUCLEOTIDE SEQUENCE</scope>
    <source>
        <strain evidence="3">ChiBcec15-4380</strain>
    </source>
</reference>
<dbReference type="Pfam" id="PF04909">
    <property type="entry name" value="Amidohydro_2"/>
    <property type="match status" value="1"/>
</dbReference>
<protein>
    <submittedName>
        <fullName evidence="3">Amidohydrolase</fullName>
    </submittedName>
</protein>
<dbReference type="InterPro" id="IPR006680">
    <property type="entry name" value="Amidohydro-rel"/>
</dbReference>
<evidence type="ECO:0000313" key="3">
    <source>
        <dbReference type="EMBL" id="HIR49707.1"/>
    </source>
</evidence>
<dbReference type="GO" id="GO:0016787">
    <property type="term" value="F:hydrolase activity"/>
    <property type="evidence" value="ECO:0007669"/>
    <property type="project" value="InterPro"/>
</dbReference>
<accession>A0A9D1DG30</accession>
<keyword evidence="1" id="KW-0456">Lyase</keyword>
<dbReference type="PANTHER" id="PTHR21240">
    <property type="entry name" value="2-AMINO-3-CARBOXYLMUCONATE-6-SEMIALDEHYDE DECARBOXYLASE"/>
    <property type="match status" value="1"/>
</dbReference>
<dbReference type="AlphaFoldDB" id="A0A9D1DG30"/>